<reference evidence="1" key="1">
    <citation type="submission" date="2021-06" db="EMBL/GenBank/DDBJ databases">
        <authorList>
            <person name="Kallberg Y."/>
            <person name="Tangrot J."/>
            <person name="Rosling A."/>
        </authorList>
    </citation>
    <scope>NUCLEOTIDE SEQUENCE</scope>
    <source>
        <strain evidence="1">CL356</strain>
    </source>
</reference>
<name>A0ACA9NT39_9GLOM</name>
<comment type="caution">
    <text evidence="1">The sequence shown here is derived from an EMBL/GenBank/DDBJ whole genome shotgun (WGS) entry which is preliminary data.</text>
</comment>
<proteinExistence type="predicted"/>
<dbReference type="Proteomes" id="UP000789525">
    <property type="component" value="Unassembled WGS sequence"/>
</dbReference>
<protein>
    <submittedName>
        <fullName evidence="1">12200_t:CDS:1</fullName>
    </submittedName>
</protein>
<evidence type="ECO:0000313" key="2">
    <source>
        <dbReference type="Proteomes" id="UP000789525"/>
    </source>
</evidence>
<sequence length="164" mass="18961">MTSSGKSNSHQMPSEVWWMILDEAIDAPKYFSTIYTGGDWTHDSKAYLNREDEKEYLGKEKQRKTIGSVCRSWRHFAAQRKHRSLRVETAGGRKRTGFPTDAQLKSARRACIIHELDENILFSMRKGAHWQILRLEEVEAKRTGTTIFTTPSTLDPVLVQRYSL</sequence>
<accession>A0ACA9NT39</accession>
<keyword evidence="2" id="KW-1185">Reference proteome</keyword>
<dbReference type="EMBL" id="CAJVPT010023523">
    <property type="protein sequence ID" value="CAG8665946.1"/>
    <property type="molecule type" value="Genomic_DNA"/>
</dbReference>
<evidence type="ECO:0000313" key="1">
    <source>
        <dbReference type="EMBL" id="CAG8665946.1"/>
    </source>
</evidence>
<gene>
    <name evidence="1" type="ORF">ACOLOM_LOCUS8766</name>
</gene>
<organism evidence="1 2">
    <name type="scientific">Acaulospora colombiana</name>
    <dbReference type="NCBI Taxonomy" id="27376"/>
    <lineage>
        <taxon>Eukaryota</taxon>
        <taxon>Fungi</taxon>
        <taxon>Fungi incertae sedis</taxon>
        <taxon>Mucoromycota</taxon>
        <taxon>Glomeromycotina</taxon>
        <taxon>Glomeromycetes</taxon>
        <taxon>Diversisporales</taxon>
        <taxon>Acaulosporaceae</taxon>
        <taxon>Acaulospora</taxon>
    </lineage>
</organism>